<evidence type="ECO:0000313" key="12">
    <source>
        <dbReference type="RefSeq" id="XP_060672968.1"/>
    </source>
</evidence>
<dbReference type="InterPro" id="IPR004367">
    <property type="entry name" value="Cyclin_C-dom"/>
</dbReference>
<keyword evidence="3" id="KW-0132">Cell division</keyword>
<dbReference type="PROSITE" id="PS00292">
    <property type="entry name" value="CYCLINS"/>
    <property type="match status" value="1"/>
</dbReference>
<feature type="compositionally biased region" description="Polar residues" evidence="8">
    <location>
        <begin position="1"/>
        <end position="10"/>
    </location>
</feature>
<dbReference type="InterPro" id="IPR013763">
    <property type="entry name" value="Cyclin-like_dom"/>
</dbReference>
<keyword evidence="5" id="KW-0131">Cell cycle</keyword>
<dbReference type="InterPro" id="IPR039361">
    <property type="entry name" value="Cyclin"/>
</dbReference>
<dbReference type="Proteomes" id="UP001652623">
    <property type="component" value="Chromosome 5"/>
</dbReference>
<evidence type="ECO:0000256" key="7">
    <source>
        <dbReference type="RuleBase" id="RU000383"/>
    </source>
</evidence>
<dbReference type="InterPro" id="IPR048258">
    <property type="entry name" value="Cyclins_cyclin-box"/>
</dbReference>
<dbReference type="InterPro" id="IPR046965">
    <property type="entry name" value="Cyclin_A/B-like"/>
</dbReference>
<evidence type="ECO:0000256" key="6">
    <source>
        <dbReference type="ARBA" id="ARBA00032263"/>
    </source>
</evidence>
<dbReference type="Gene3D" id="1.10.472.10">
    <property type="entry name" value="Cyclin-like"/>
    <property type="match status" value="2"/>
</dbReference>
<evidence type="ECO:0000313" key="11">
    <source>
        <dbReference type="Proteomes" id="UP001652623"/>
    </source>
</evidence>
<reference evidence="12" key="1">
    <citation type="submission" date="2025-08" db="UniProtKB">
        <authorList>
            <consortium name="RefSeq"/>
        </authorList>
    </citation>
    <scope>IDENTIFICATION</scope>
    <source>
        <tissue evidence="12">Seedling</tissue>
    </source>
</reference>
<evidence type="ECO:0000259" key="10">
    <source>
        <dbReference type="SMART" id="SM01332"/>
    </source>
</evidence>
<feature type="compositionally biased region" description="Polar residues" evidence="8">
    <location>
        <begin position="25"/>
        <end position="39"/>
    </location>
</feature>
<protein>
    <recommendedName>
        <fullName evidence="6">B-like cyclin</fullName>
    </recommendedName>
</protein>
<dbReference type="Pfam" id="PF02984">
    <property type="entry name" value="Cyclin_C"/>
    <property type="match status" value="1"/>
</dbReference>
<proteinExistence type="inferred from homology"/>
<gene>
    <name evidence="12" type="primary">LOC107421029</name>
</gene>
<keyword evidence="4 7" id="KW-0195">Cyclin</keyword>
<evidence type="ECO:0000256" key="3">
    <source>
        <dbReference type="ARBA" id="ARBA00022618"/>
    </source>
</evidence>
<dbReference type="SMART" id="SM01332">
    <property type="entry name" value="Cyclin_C"/>
    <property type="match status" value="1"/>
</dbReference>
<dbReference type="SMART" id="SM00385">
    <property type="entry name" value="CYCLIN"/>
    <property type="match status" value="2"/>
</dbReference>
<evidence type="ECO:0000256" key="5">
    <source>
        <dbReference type="ARBA" id="ARBA00023306"/>
    </source>
</evidence>
<feature type="compositionally biased region" description="Low complexity" evidence="8">
    <location>
        <begin position="57"/>
        <end position="69"/>
    </location>
</feature>
<feature type="region of interest" description="Disordered" evidence="8">
    <location>
        <begin position="1"/>
        <end position="70"/>
    </location>
</feature>
<evidence type="ECO:0000256" key="2">
    <source>
        <dbReference type="ARBA" id="ARBA00011177"/>
    </source>
</evidence>
<comment type="similarity">
    <text evidence="1">Belongs to the cyclin family. Cyclin AB subfamily.</text>
</comment>
<feature type="domain" description="Cyclin C-terminal" evidence="10">
    <location>
        <begin position="383"/>
        <end position="506"/>
    </location>
</feature>
<sequence length="519" mass="57602">MSTCSHNQPPSSSSSSSSSAKMHLNSHNPSKRVTATSKNHLAKKRQALADVTNQKNGSQRGSRTSVSSSEPRVACVAKIAKIKKEFSTCSRNAGLSECTLSASMSSKSTVLVPISNASSPGTLQPIAEAAASPCPRRKDTVLTTQSNIVDEPRCVDASPCRSVSGSISLDQSISTCDSLRSPEFEYIDNMEASGIKSIERKTSNSLYISDDLEVAGSRYYKDIFAKLERIEKVVDIDKNFTDPQFCASIASDIFKNLHAAEATKRPSVNFMGRIQKDINANMRAILVDWLVEVAEEYMLVPDTLFLTINYIDRYLSGNVMNRKHLQLLGVACMMIAAKYEEISPPSVEEFCYVTDNTFSKEELQVLKMETSVLNYLKFEMTAPTAIGFSRRFVSVAQVTSEAPPVQMECLASYIIELSLVEYSMLCYAPSLIAASATFLAKYILSPTKKPWNSTLRYYTFYKASDLSDCVKALHHLYRNGISSNLPAVREKYSQHKYKFVAKKYCPMSIPPEFFEDLND</sequence>
<dbReference type="InterPro" id="IPR006671">
    <property type="entry name" value="Cyclin_N"/>
</dbReference>
<dbReference type="RefSeq" id="XP_060672968.1">
    <property type="nucleotide sequence ID" value="XM_060816985.1"/>
</dbReference>
<evidence type="ECO:0000256" key="1">
    <source>
        <dbReference type="ARBA" id="ARBA00006955"/>
    </source>
</evidence>
<dbReference type="InterPro" id="IPR036915">
    <property type="entry name" value="Cyclin-like_sf"/>
</dbReference>
<dbReference type="PANTHER" id="PTHR10177">
    <property type="entry name" value="CYCLINS"/>
    <property type="match status" value="1"/>
</dbReference>
<dbReference type="SUPFAM" id="SSF47954">
    <property type="entry name" value="Cyclin-like"/>
    <property type="match status" value="2"/>
</dbReference>
<keyword evidence="11" id="KW-1185">Reference proteome</keyword>
<feature type="domain" description="Cyclin-like" evidence="9">
    <location>
        <begin position="288"/>
        <end position="374"/>
    </location>
</feature>
<evidence type="ECO:0000256" key="8">
    <source>
        <dbReference type="SAM" id="MobiDB-lite"/>
    </source>
</evidence>
<feature type="domain" description="Cyclin-like" evidence="9">
    <location>
        <begin position="387"/>
        <end position="475"/>
    </location>
</feature>
<organism evidence="11 12">
    <name type="scientific">Ziziphus jujuba</name>
    <name type="common">Chinese jujube</name>
    <name type="synonym">Ziziphus sativa</name>
    <dbReference type="NCBI Taxonomy" id="326968"/>
    <lineage>
        <taxon>Eukaryota</taxon>
        <taxon>Viridiplantae</taxon>
        <taxon>Streptophyta</taxon>
        <taxon>Embryophyta</taxon>
        <taxon>Tracheophyta</taxon>
        <taxon>Spermatophyta</taxon>
        <taxon>Magnoliopsida</taxon>
        <taxon>eudicotyledons</taxon>
        <taxon>Gunneridae</taxon>
        <taxon>Pentapetalae</taxon>
        <taxon>rosids</taxon>
        <taxon>fabids</taxon>
        <taxon>Rosales</taxon>
        <taxon>Rhamnaceae</taxon>
        <taxon>Paliureae</taxon>
        <taxon>Ziziphus</taxon>
    </lineage>
</organism>
<evidence type="ECO:0000256" key="4">
    <source>
        <dbReference type="ARBA" id="ARBA00023127"/>
    </source>
</evidence>
<accession>A0ABM4A8B2</accession>
<comment type="subunit">
    <text evidence="2">Interacts with the CDC2 protein kinase to form a serine/threonine kinase holoenzyme complex also known as maturation promoting factor (MPF). The cyclin subunit imparts substrate specificity to the complex.</text>
</comment>
<dbReference type="GeneID" id="107421029"/>
<dbReference type="Pfam" id="PF00134">
    <property type="entry name" value="Cyclin_N"/>
    <property type="match status" value="1"/>
</dbReference>
<name>A0ABM4A8B2_ZIZJJ</name>
<evidence type="ECO:0000259" key="9">
    <source>
        <dbReference type="SMART" id="SM00385"/>
    </source>
</evidence>
<dbReference type="PIRSF" id="PIRSF001771">
    <property type="entry name" value="Cyclin_A_B_D_E"/>
    <property type="match status" value="1"/>
</dbReference>